<protein>
    <submittedName>
        <fullName evidence="1">Broad specificity phosphatase PhoE</fullName>
    </submittedName>
</protein>
<dbReference type="InterPro" id="IPR013078">
    <property type="entry name" value="His_Pase_superF_clade-1"/>
</dbReference>
<dbReference type="Pfam" id="PF00300">
    <property type="entry name" value="His_Phos_1"/>
    <property type="match status" value="1"/>
</dbReference>
<dbReference type="InterPro" id="IPR001345">
    <property type="entry name" value="PG/BPGM_mutase_AS"/>
</dbReference>
<evidence type="ECO:0000313" key="2">
    <source>
        <dbReference type="Proteomes" id="UP000320085"/>
    </source>
</evidence>
<reference evidence="1 2" key="1">
    <citation type="submission" date="2019-06" db="EMBL/GenBank/DDBJ databases">
        <title>Sequencing the genomes of 1000 actinobacteria strains.</title>
        <authorList>
            <person name="Klenk H.-P."/>
        </authorList>
    </citation>
    <scope>NUCLEOTIDE SEQUENCE [LARGE SCALE GENOMIC DNA]</scope>
    <source>
        <strain evidence="1 2">DSM 21776</strain>
    </source>
</reference>
<dbReference type="SUPFAM" id="SSF53254">
    <property type="entry name" value="Phosphoglycerate mutase-like"/>
    <property type="match status" value="1"/>
</dbReference>
<dbReference type="InterPro" id="IPR052765">
    <property type="entry name" value="PGM-Related"/>
</dbReference>
<accession>A0A543PPR2</accession>
<dbReference type="PANTHER" id="PTHR46192">
    <property type="entry name" value="BROAD-RANGE ACID PHOSPHATASE DET1"/>
    <property type="match status" value="1"/>
</dbReference>
<dbReference type="SMART" id="SM00855">
    <property type="entry name" value="PGAM"/>
    <property type="match status" value="1"/>
</dbReference>
<organism evidence="1 2">
    <name type="scientific">Humibacillus xanthopallidus</name>
    <dbReference type="NCBI Taxonomy" id="412689"/>
    <lineage>
        <taxon>Bacteria</taxon>
        <taxon>Bacillati</taxon>
        <taxon>Actinomycetota</taxon>
        <taxon>Actinomycetes</taxon>
        <taxon>Micrococcales</taxon>
        <taxon>Intrasporangiaceae</taxon>
        <taxon>Humibacillus</taxon>
    </lineage>
</organism>
<dbReference type="InterPro" id="IPR029033">
    <property type="entry name" value="His_PPase_superfam"/>
</dbReference>
<gene>
    <name evidence="1" type="ORF">FHX52_2762</name>
</gene>
<dbReference type="RefSeq" id="WP_141822902.1">
    <property type="nucleotide sequence ID" value="NZ_BAAAQC010000004.1"/>
</dbReference>
<dbReference type="PROSITE" id="PS00175">
    <property type="entry name" value="PG_MUTASE"/>
    <property type="match status" value="1"/>
</dbReference>
<dbReference type="EMBL" id="VFQF01000002">
    <property type="protein sequence ID" value="TQN46056.1"/>
    <property type="molecule type" value="Genomic_DNA"/>
</dbReference>
<evidence type="ECO:0000313" key="1">
    <source>
        <dbReference type="EMBL" id="TQN46056.1"/>
    </source>
</evidence>
<dbReference type="Gene3D" id="3.40.50.1240">
    <property type="entry name" value="Phosphoglycerate mutase-like"/>
    <property type="match status" value="1"/>
</dbReference>
<comment type="caution">
    <text evidence="1">The sequence shown here is derived from an EMBL/GenBank/DDBJ whole genome shotgun (WGS) entry which is preliminary data.</text>
</comment>
<dbReference type="CDD" id="cd07067">
    <property type="entry name" value="HP_PGM_like"/>
    <property type="match status" value="1"/>
</dbReference>
<proteinExistence type="predicted"/>
<name>A0A543PPR2_9MICO</name>
<dbReference type="OrthoDB" id="5449373at2"/>
<dbReference type="AlphaFoldDB" id="A0A543PPR2"/>
<dbReference type="GO" id="GO:0003824">
    <property type="term" value="F:catalytic activity"/>
    <property type="evidence" value="ECO:0007669"/>
    <property type="project" value="InterPro"/>
</dbReference>
<dbReference type="Proteomes" id="UP000320085">
    <property type="component" value="Unassembled WGS sequence"/>
</dbReference>
<sequence length="234" mass="27311">MSPGQGREGLEHRPERIVLVRHGESEGNVDETVYERVPDHRLRLTDVGLEQARQTGEVLRAMLDGGSVEAYVSPYVRTRQTLAALDLPVAERDVRVEPRLREQDWANFQDPADIAEQKALRDRYGHFYYRFSHGESGSDVYDRVSTFLESMFRNFETPAAPRNVVIVTHGLTMRLFCMRWFHWSVDYFESLENPANGQPVVLRRQPDFRYRLERPFAQWDAAVVPTERERSSWI</sequence>